<reference evidence="2" key="3">
    <citation type="submission" date="2025-09" db="UniProtKB">
        <authorList>
            <consortium name="Ensembl"/>
        </authorList>
    </citation>
    <scope>IDENTIFICATION</scope>
    <source>
        <strain evidence="2">breed Abyssinian</strain>
    </source>
</reference>
<sequence>LNTPTHSAPGIVTMPGQGHQQGRDRLDSQGAGSAPASRLHLQASRFAPRKLPPPGKCTPSRAPTLPFVVPNFPWWLANSLRGLGHPRPPRSHL</sequence>
<feature type="region of interest" description="Disordered" evidence="1">
    <location>
        <begin position="1"/>
        <end position="37"/>
    </location>
</feature>
<keyword evidence="3" id="KW-1185">Reference proteome</keyword>
<dbReference type="Ensembl" id="ENSFCTT00005050321.1">
    <property type="protein sequence ID" value="ENSFCTP00005036666.1"/>
    <property type="gene ID" value="ENSFCTG00005017489.1"/>
</dbReference>
<reference evidence="2" key="2">
    <citation type="submission" date="2025-08" db="UniProtKB">
        <authorList>
            <consortium name="Ensembl"/>
        </authorList>
    </citation>
    <scope>IDENTIFICATION</scope>
    <source>
        <strain evidence="2">breed Abyssinian</strain>
    </source>
</reference>
<protein>
    <submittedName>
        <fullName evidence="2">Uncharacterized protein</fullName>
    </submittedName>
</protein>
<dbReference type="Proteomes" id="UP000823872">
    <property type="component" value="Chromosome D4"/>
</dbReference>
<organism evidence="2 3">
    <name type="scientific">Felis catus</name>
    <name type="common">Cat</name>
    <name type="synonym">Felis silvestris catus</name>
    <dbReference type="NCBI Taxonomy" id="9685"/>
    <lineage>
        <taxon>Eukaryota</taxon>
        <taxon>Metazoa</taxon>
        <taxon>Chordata</taxon>
        <taxon>Craniata</taxon>
        <taxon>Vertebrata</taxon>
        <taxon>Euteleostomi</taxon>
        <taxon>Mammalia</taxon>
        <taxon>Eutheria</taxon>
        <taxon>Laurasiatheria</taxon>
        <taxon>Carnivora</taxon>
        <taxon>Feliformia</taxon>
        <taxon>Felidae</taxon>
        <taxon>Felinae</taxon>
        <taxon>Felis</taxon>
    </lineage>
</organism>
<accession>A0ABI7YP46</accession>
<reference evidence="2 3" key="1">
    <citation type="submission" date="2021-02" db="EMBL/GenBank/DDBJ databases">
        <title>Safari Cat Assemblies.</title>
        <authorList>
            <person name="Bredemeyer K.R."/>
            <person name="Murphy W.J."/>
        </authorList>
    </citation>
    <scope>NUCLEOTIDE SEQUENCE [LARGE SCALE GENOMIC DNA]</scope>
</reference>
<evidence type="ECO:0000313" key="3">
    <source>
        <dbReference type="Proteomes" id="UP000823872"/>
    </source>
</evidence>
<name>A0ABI7YP46_FELCA</name>
<proteinExistence type="predicted"/>
<evidence type="ECO:0000256" key="1">
    <source>
        <dbReference type="SAM" id="MobiDB-lite"/>
    </source>
</evidence>
<evidence type="ECO:0000313" key="2">
    <source>
        <dbReference type="Ensembl" id="ENSFCTP00005036666.1"/>
    </source>
</evidence>